<dbReference type="Gene3D" id="1.10.10.200">
    <property type="match status" value="1"/>
</dbReference>
<dbReference type="InterPro" id="IPR017856">
    <property type="entry name" value="Integrase-like_N"/>
</dbReference>
<keyword evidence="14" id="KW-1185">Reference proteome</keyword>
<keyword evidence="9" id="KW-0862">Zinc</keyword>
<dbReference type="GO" id="GO:0015074">
    <property type="term" value="P:DNA integration"/>
    <property type="evidence" value="ECO:0007669"/>
    <property type="project" value="InterPro"/>
</dbReference>
<dbReference type="GO" id="GO:0008270">
    <property type="term" value="F:zinc ion binding"/>
    <property type="evidence" value="ECO:0007669"/>
    <property type="project" value="UniProtKB-KW"/>
</dbReference>
<dbReference type="InterPro" id="IPR003308">
    <property type="entry name" value="Integrase_Zn-bd_dom_N"/>
</dbReference>
<evidence type="ECO:0000256" key="2">
    <source>
        <dbReference type="ARBA" id="ARBA00022679"/>
    </source>
</evidence>
<evidence type="ECO:0000313" key="13">
    <source>
        <dbReference type="EMBL" id="RMC20406.1"/>
    </source>
</evidence>
<dbReference type="Proteomes" id="UP000269221">
    <property type="component" value="Unassembled WGS sequence"/>
</dbReference>
<dbReference type="Pfam" id="PF02022">
    <property type="entry name" value="Integrase_Zn"/>
    <property type="match status" value="1"/>
</dbReference>
<gene>
    <name evidence="13" type="ORF">DUI87_01256</name>
</gene>
<evidence type="ECO:0000256" key="1">
    <source>
        <dbReference type="ARBA" id="ARBA00012493"/>
    </source>
</evidence>
<dbReference type="Gene3D" id="3.30.420.10">
    <property type="entry name" value="Ribonuclease H-like superfamily/Ribonuclease H"/>
    <property type="match status" value="2"/>
</dbReference>
<dbReference type="OrthoDB" id="9381447at2759"/>
<dbReference type="GO" id="GO:0004523">
    <property type="term" value="F:RNA-DNA hybrid ribonuclease activity"/>
    <property type="evidence" value="ECO:0007669"/>
    <property type="project" value="InterPro"/>
</dbReference>
<dbReference type="PANTHER" id="PTHR41694">
    <property type="entry name" value="ENDOGENOUS RETROVIRUS GROUP K MEMBER POL PROTEIN"/>
    <property type="match status" value="1"/>
</dbReference>
<reference evidence="13 14" key="1">
    <citation type="submission" date="2018-07" db="EMBL/GenBank/DDBJ databases">
        <title>A high quality draft genome assembly of the barn swallow (H. rustica rustica).</title>
        <authorList>
            <person name="Formenti G."/>
            <person name="Chiara M."/>
            <person name="Poveda L."/>
            <person name="Francoijs K.-J."/>
            <person name="Bonisoli-Alquati A."/>
            <person name="Canova L."/>
            <person name="Gianfranceschi L."/>
            <person name="Horner D.S."/>
            <person name="Saino N."/>
        </authorList>
    </citation>
    <scope>NUCLEOTIDE SEQUENCE [LARGE SCALE GENOMIC DNA]</scope>
    <source>
        <strain evidence="13">Chelidonia</strain>
        <tissue evidence="13">Blood</tissue>
    </source>
</reference>
<dbReference type="Pfam" id="PF00665">
    <property type="entry name" value="rve"/>
    <property type="match status" value="1"/>
</dbReference>
<keyword evidence="2" id="KW-0808">Transferase</keyword>
<dbReference type="PROSITE" id="PS50994">
    <property type="entry name" value="INTEGRASE"/>
    <property type="match status" value="1"/>
</dbReference>
<keyword evidence="5" id="KW-0479">Metal-binding</keyword>
<dbReference type="Pfam" id="PF00075">
    <property type="entry name" value="RNase_H"/>
    <property type="match status" value="1"/>
</dbReference>
<dbReference type="GO" id="GO:0003964">
    <property type="term" value="F:RNA-directed DNA polymerase activity"/>
    <property type="evidence" value="ECO:0007669"/>
    <property type="project" value="UniProtKB-KW"/>
</dbReference>
<evidence type="ECO:0000256" key="3">
    <source>
        <dbReference type="ARBA" id="ARBA00022695"/>
    </source>
</evidence>
<feature type="domain" description="Integrase catalytic" evidence="12">
    <location>
        <begin position="59"/>
        <end position="225"/>
    </location>
</feature>
<keyword evidence="3" id="KW-0548">Nucleotidyltransferase</keyword>
<dbReference type="InterPro" id="IPR036397">
    <property type="entry name" value="RNaseH_sf"/>
</dbReference>
<feature type="domain" description="Integrase-type" evidence="10">
    <location>
        <begin position="9"/>
        <end position="50"/>
    </location>
</feature>
<dbReference type="GO" id="GO:0003676">
    <property type="term" value="F:nucleic acid binding"/>
    <property type="evidence" value="ECO:0007669"/>
    <property type="project" value="InterPro"/>
</dbReference>
<keyword evidence="9" id="KW-0863">Zinc-finger</keyword>
<keyword evidence="8" id="KW-0695">RNA-directed DNA polymerase</keyword>
<name>A0A3M0L619_HIRRU</name>
<protein>
    <recommendedName>
        <fullName evidence="1">RNA-directed DNA polymerase</fullName>
        <ecNumber evidence="1">2.7.7.49</ecNumber>
    </recommendedName>
</protein>
<evidence type="ECO:0000259" key="12">
    <source>
        <dbReference type="PROSITE" id="PS50994"/>
    </source>
</evidence>
<organism evidence="13 14">
    <name type="scientific">Hirundo rustica rustica</name>
    <dbReference type="NCBI Taxonomy" id="333673"/>
    <lineage>
        <taxon>Eukaryota</taxon>
        <taxon>Metazoa</taxon>
        <taxon>Chordata</taxon>
        <taxon>Craniata</taxon>
        <taxon>Vertebrata</taxon>
        <taxon>Euteleostomi</taxon>
        <taxon>Archelosauria</taxon>
        <taxon>Archosauria</taxon>
        <taxon>Dinosauria</taxon>
        <taxon>Saurischia</taxon>
        <taxon>Theropoda</taxon>
        <taxon>Coelurosauria</taxon>
        <taxon>Aves</taxon>
        <taxon>Neognathae</taxon>
        <taxon>Neoaves</taxon>
        <taxon>Telluraves</taxon>
        <taxon>Australaves</taxon>
        <taxon>Passeriformes</taxon>
        <taxon>Sylvioidea</taxon>
        <taxon>Hirundinidae</taxon>
        <taxon>Hirundo</taxon>
    </lineage>
</organism>
<evidence type="ECO:0000256" key="9">
    <source>
        <dbReference type="PROSITE-ProRule" id="PRU00450"/>
    </source>
</evidence>
<keyword evidence="7" id="KW-0378">Hydrolase</keyword>
<dbReference type="SUPFAM" id="SSF53098">
    <property type="entry name" value="Ribonuclease H-like"/>
    <property type="match status" value="2"/>
</dbReference>
<dbReference type="InterPro" id="IPR002156">
    <property type="entry name" value="RNaseH_domain"/>
</dbReference>
<evidence type="ECO:0000259" key="10">
    <source>
        <dbReference type="PROSITE" id="PS50876"/>
    </source>
</evidence>
<evidence type="ECO:0000256" key="8">
    <source>
        <dbReference type="ARBA" id="ARBA00022918"/>
    </source>
</evidence>
<dbReference type="SUPFAM" id="SSF46919">
    <property type="entry name" value="N-terminal Zn binding domain of HIV integrase"/>
    <property type="match status" value="1"/>
</dbReference>
<dbReference type="STRING" id="333673.A0A3M0L619"/>
<dbReference type="PANTHER" id="PTHR41694:SF3">
    <property type="entry name" value="RNA-DIRECTED DNA POLYMERASE-RELATED"/>
    <property type="match status" value="1"/>
</dbReference>
<keyword evidence="4" id="KW-0540">Nuclease</keyword>
<comment type="caution">
    <text evidence="13">The sequence shown here is derived from an EMBL/GenBank/DDBJ whole genome shotgun (WGS) entry which is preliminary data.</text>
</comment>
<dbReference type="EC" id="2.7.7.49" evidence="1"/>
<evidence type="ECO:0000256" key="6">
    <source>
        <dbReference type="ARBA" id="ARBA00022759"/>
    </source>
</evidence>
<dbReference type="PROSITE" id="PS50879">
    <property type="entry name" value="RNASE_H_1"/>
    <property type="match status" value="1"/>
</dbReference>
<proteinExistence type="predicted"/>
<dbReference type="InterPro" id="IPR012337">
    <property type="entry name" value="RNaseH-like_sf"/>
</dbReference>
<keyword evidence="6" id="KW-0255">Endonuclease</keyword>
<evidence type="ECO:0000256" key="5">
    <source>
        <dbReference type="ARBA" id="ARBA00022723"/>
    </source>
</evidence>
<feature type="domain" description="RNase H type-1" evidence="11">
    <location>
        <begin position="269"/>
        <end position="398"/>
    </location>
</feature>
<evidence type="ECO:0000256" key="4">
    <source>
        <dbReference type="ARBA" id="ARBA00022722"/>
    </source>
</evidence>
<dbReference type="PROSITE" id="PS50876">
    <property type="entry name" value="ZF_INTEGRASE"/>
    <property type="match status" value="1"/>
</dbReference>
<accession>A0A3M0L619</accession>
<dbReference type="InterPro" id="IPR001584">
    <property type="entry name" value="Integrase_cat-core"/>
</dbReference>
<evidence type="ECO:0000259" key="11">
    <source>
        <dbReference type="PROSITE" id="PS50879"/>
    </source>
</evidence>
<sequence>MAVQDTLPDVFNQAKLSHQFFPQNVPALVQIFKITREQARAIVGSCPSCQNFALPSMGAGVNPRGLESLQLWQTDVTHYATFGRQKYINVSIDTFSGTIFASAHSGEKGKDAIRHLLLAFSTLGIPQAIKTDNGPGYSSKTLKQFLNQWGVKHNTSIPHSSTGQAIVERAQRTLRLTDQLIIPKYPAMSPAAGNSQLLQIGLWMILTFSSANAWIVPQPNQNTWVTLAKALQQDNLCLSTGSVDNLLSTCLTIEKVYSSPSDLKDVPLENPNWELFTDGSSFTKNDKRMTGYAVTMQDKVIEAKALPADVSSQKAELIALTRTLDLSEGKKVNIWTDSKYAFSVVHAHGVIWKERRLLNAQVPNPPEVNLANQVCHLLSVRGQKGTDVVERSCSQGFSSDVGVKSESSGDAVKGSQNGFTFFAGIHLGPFSVETQAKPLPQVAKG</sequence>
<evidence type="ECO:0000313" key="14">
    <source>
        <dbReference type="Proteomes" id="UP000269221"/>
    </source>
</evidence>
<evidence type="ECO:0000256" key="7">
    <source>
        <dbReference type="ARBA" id="ARBA00022801"/>
    </source>
</evidence>
<dbReference type="AlphaFoldDB" id="A0A3M0L619"/>
<dbReference type="EMBL" id="QRBI01000093">
    <property type="protein sequence ID" value="RMC20406.1"/>
    <property type="molecule type" value="Genomic_DNA"/>
</dbReference>